<dbReference type="GO" id="GO:0002286">
    <property type="term" value="P:T cell activation involved in immune response"/>
    <property type="evidence" value="ECO:0007669"/>
    <property type="project" value="TreeGrafter"/>
</dbReference>
<organism evidence="6 7">
    <name type="scientific">Falco tinnunculus</name>
    <name type="common">Common kestrel</name>
    <dbReference type="NCBI Taxonomy" id="100819"/>
    <lineage>
        <taxon>Eukaryota</taxon>
        <taxon>Metazoa</taxon>
        <taxon>Chordata</taxon>
        <taxon>Craniata</taxon>
        <taxon>Vertebrata</taxon>
        <taxon>Euteleostomi</taxon>
        <taxon>Archelosauria</taxon>
        <taxon>Archosauria</taxon>
        <taxon>Dinosauria</taxon>
        <taxon>Saurischia</taxon>
        <taxon>Theropoda</taxon>
        <taxon>Coelurosauria</taxon>
        <taxon>Aves</taxon>
        <taxon>Neognathae</taxon>
        <taxon>Neoaves</taxon>
        <taxon>Telluraves</taxon>
        <taxon>Australaves</taxon>
        <taxon>Falconiformes</taxon>
        <taxon>Falconidae</taxon>
        <taxon>Falco</taxon>
    </lineage>
</organism>
<dbReference type="GO" id="GO:0002830">
    <property type="term" value="P:positive regulation of type 2 immune response"/>
    <property type="evidence" value="ECO:0007669"/>
    <property type="project" value="TreeGrafter"/>
</dbReference>
<evidence type="ECO:0000256" key="1">
    <source>
        <dbReference type="ARBA" id="ARBA00004613"/>
    </source>
</evidence>
<evidence type="ECO:0000256" key="4">
    <source>
        <dbReference type="SAM" id="MobiDB-lite"/>
    </source>
</evidence>
<feature type="compositionally biased region" description="Polar residues" evidence="4">
    <location>
        <begin position="26"/>
        <end position="44"/>
    </location>
</feature>
<evidence type="ECO:0000256" key="3">
    <source>
        <dbReference type="ARBA" id="ARBA00023180"/>
    </source>
</evidence>
<dbReference type="GO" id="GO:0060907">
    <property type="term" value="P:positive regulation of macrophage cytokine production"/>
    <property type="evidence" value="ECO:0007669"/>
    <property type="project" value="TreeGrafter"/>
</dbReference>
<name>A0A8C4XRW4_FALTI</name>
<dbReference type="GO" id="GO:0005576">
    <property type="term" value="C:extracellular region"/>
    <property type="evidence" value="ECO:0007669"/>
    <property type="project" value="UniProtKB-SubCell"/>
</dbReference>
<accession>A0A8C4XRW4</accession>
<dbReference type="Gene3D" id="1.10.870.10">
    <property type="entry name" value="MHC class II-associated invariant chain, trimerisation domain"/>
    <property type="match status" value="1"/>
</dbReference>
<dbReference type="Ensembl" id="ENSFTIT00000017968.1">
    <property type="protein sequence ID" value="ENSFTIP00000017244.1"/>
    <property type="gene ID" value="ENSFTIG00000011412.1"/>
</dbReference>
<dbReference type="GO" id="GO:0070206">
    <property type="term" value="P:protein trimerization"/>
    <property type="evidence" value="ECO:0007669"/>
    <property type="project" value="InterPro"/>
</dbReference>
<dbReference type="Pfam" id="PF08831">
    <property type="entry name" value="MHCassoc_trimer"/>
    <property type="match status" value="1"/>
</dbReference>
<dbReference type="Proteomes" id="UP000694562">
    <property type="component" value="Unplaced"/>
</dbReference>
<dbReference type="GO" id="GO:1902166">
    <property type="term" value="P:negative regulation of intrinsic apoptotic signaling pathway in response to DNA damage by p53 class mediator"/>
    <property type="evidence" value="ECO:0007669"/>
    <property type="project" value="TreeGrafter"/>
</dbReference>
<dbReference type="GO" id="GO:0004896">
    <property type="term" value="F:cytokine receptor activity"/>
    <property type="evidence" value="ECO:0007669"/>
    <property type="project" value="TreeGrafter"/>
</dbReference>
<proteinExistence type="predicted"/>
<feature type="domain" description="MHC class II-associated invariant chain trimerisation" evidence="5">
    <location>
        <begin position="197"/>
        <end position="263"/>
    </location>
</feature>
<feature type="compositionally biased region" description="Low complexity" evidence="4">
    <location>
        <begin position="114"/>
        <end position="124"/>
    </location>
</feature>
<dbReference type="InterPro" id="IPR036613">
    <property type="entry name" value="MHCII_invariant_trimer_sf"/>
</dbReference>
<keyword evidence="7" id="KW-1185">Reference proteome</keyword>
<dbReference type="GO" id="GO:0035718">
    <property type="term" value="F:macrophage migration inhibitory factor binding"/>
    <property type="evidence" value="ECO:0007669"/>
    <property type="project" value="TreeGrafter"/>
</dbReference>
<dbReference type="OrthoDB" id="406800at2759"/>
<keyword evidence="2" id="KW-0964">Secreted</keyword>
<dbReference type="GO" id="GO:0009986">
    <property type="term" value="C:cell surface"/>
    <property type="evidence" value="ECO:0007669"/>
    <property type="project" value="TreeGrafter"/>
</dbReference>
<reference evidence="6" key="1">
    <citation type="submission" date="2025-08" db="UniProtKB">
        <authorList>
            <consortium name="Ensembl"/>
        </authorList>
    </citation>
    <scope>IDENTIFICATION</scope>
</reference>
<dbReference type="GO" id="GO:0019882">
    <property type="term" value="P:antigen processing and presentation"/>
    <property type="evidence" value="ECO:0007669"/>
    <property type="project" value="InterPro"/>
</dbReference>
<dbReference type="InterPro" id="IPR052001">
    <property type="entry name" value="MHC-II_Gamma/Thyroglobulin"/>
</dbReference>
<keyword evidence="3" id="KW-0325">Glycoprotein</keyword>
<evidence type="ECO:0000313" key="6">
    <source>
        <dbReference type="Ensembl" id="ENSFTIP00000017244.1"/>
    </source>
</evidence>
<dbReference type="GO" id="GO:0001961">
    <property type="term" value="P:positive regulation of cytokine-mediated signaling pathway"/>
    <property type="evidence" value="ECO:0007669"/>
    <property type="project" value="TreeGrafter"/>
</dbReference>
<reference evidence="6" key="2">
    <citation type="submission" date="2025-09" db="UniProtKB">
        <authorList>
            <consortium name="Ensembl"/>
        </authorList>
    </citation>
    <scope>IDENTIFICATION</scope>
</reference>
<protein>
    <recommendedName>
        <fullName evidence="5">MHC class II-associated invariant chain trimerisation domain-containing protein</fullName>
    </recommendedName>
</protein>
<comment type="subcellular location">
    <subcellularLocation>
        <location evidence="1">Secreted</location>
    </subcellularLocation>
</comment>
<dbReference type="PANTHER" id="PTHR14093">
    <property type="entry name" value="HLA CLASS II GAMMA CHAIN"/>
    <property type="match status" value="1"/>
</dbReference>
<dbReference type="GO" id="GO:0016020">
    <property type="term" value="C:membrane"/>
    <property type="evidence" value="ECO:0007669"/>
    <property type="project" value="InterPro"/>
</dbReference>
<evidence type="ECO:0000256" key="2">
    <source>
        <dbReference type="ARBA" id="ARBA00022525"/>
    </source>
</evidence>
<evidence type="ECO:0000259" key="5">
    <source>
        <dbReference type="Pfam" id="PF08831"/>
    </source>
</evidence>
<dbReference type="GO" id="GO:0070374">
    <property type="term" value="P:positive regulation of ERK1 and ERK2 cascade"/>
    <property type="evidence" value="ECO:0007669"/>
    <property type="project" value="TreeGrafter"/>
</dbReference>
<dbReference type="PANTHER" id="PTHR14093:SF17">
    <property type="entry name" value="HLA CLASS II HISTOCOMPATIBILITY ANTIGEN GAMMA CHAIN"/>
    <property type="match status" value="1"/>
</dbReference>
<dbReference type="GO" id="GO:0005737">
    <property type="term" value="C:cytoplasm"/>
    <property type="evidence" value="ECO:0007669"/>
    <property type="project" value="TreeGrafter"/>
</dbReference>
<dbReference type="SUPFAM" id="SSF48305">
    <property type="entry name" value="Class II MHC-associated invariant chain ectoplasmic trimerization domain"/>
    <property type="match status" value="1"/>
</dbReference>
<feature type="region of interest" description="Disordered" evidence="4">
    <location>
        <begin position="1"/>
        <end position="67"/>
    </location>
</feature>
<evidence type="ECO:0000313" key="7">
    <source>
        <dbReference type="Proteomes" id="UP000694562"/>
    </source>
</evidence>
<dbReference type="GO" id="GO:0042289">
    <property type="term" value="F:MHC class II protein binding"/>
    <property type="evidence" value="ECO:0007669"/>
    <property type="project" value="InterPro"/>
</dbReference>
<dbReference type="InterPro" id="IPR011988">
    <property type="entry name" value="MHC_II-assoc_invariant_trimer"/>
</dbReference>
<dbReference type="AlphaFoldDB" id="A0A8C4XRW4"/>
<sequence>MGLFSAAPPPLPRGWQGRVGAWGGISSDSTRGTHCSSGCRQQSHGRGAAGPHLRPRQQRVPCQGHSEVCAGQQSRPLHALHPGGTADRRPGCHRLLRLPAERADRQADQDLPDAAAGGTAEEAACQSVAPRAPAREGLAGEGGWVLPRAPHPSAPHTTPSSAGAKPAKGAKIAIMSMPLRVPSLDPTADVAMAPASNKTEDQVKHLLLQTDPRKKFPELKYNMMADNLKTLKTTMTDAEWKSFESWMHKWLLFEMAKNTKPKGRKTTAAKKDDAAVTTPATTVEPEMIFSGSEAVKLAV</sequence>
<dbReference type="GO" id="GO:0043518">
    <property type="term" value="P:negative regulation of DNA damage response, signal transduction by p53 class mediator"/>
    <property type="evidence" value="ECO:0007669"/>
    <property type="project" value="TreeGrafter"/>
</dbReference>
<dbReference type="InterPro" id="IPR022339">
    <property type="entry name" value="MHC_II-assoc_invar_chain"/>
</dbReference>
<feature type="region of interest" description="Disordered" evidence="4">
    <location>
        <begin position="100"/>
        <end position="167"/>
    </location>
</feature>
<feature type="compositionally biased region" description="Low complexity" evidence="4">
    <location>
        <begin position="154"/>
        <end position="167"/>
    </location>
</feature>
<dbReference type="PRINTS" id="PR01990">
    <property type="entry name" value="CD74ANTIGEN"/>
</dbReference>